<dbReference type="EMBL" id="BMQB01000005">
    <property type="protein sequence ID" value="GGJ94516.1"/>
    <property type="molecule type" value="Genomic_DNA"/>
</dbReference>
<evidence type="ECO:0000256" key="1">
    <source>
        <dbReference type="SAM" id="MobiDB-lite"/>
    </source>
</evidence>
<feature type="region of interest" description="Disordered" evidence="1">
    <location>
        <begin position="17"/>
        <end position="44"/>
    </location>
</feature>
<organism evidence="2 3">
    <name type="scientific">Pilimelia anulata</name>
    <dbReference type="NCBI Taxonomy" id="53371"/>
    <lineage>
        <taxon>Bacteria</taxon>
        <taxon>Bacillati</taxon>
        <taxon>Actinomycetota</taxon>
        <taxon>Actinomycetes</taxon>
        <taxon>Micromonosporales</taxon>
        <taxon>Micromonosporaceae</taxon>
        <taxon>Pilimelia</taxon>
    </lineage>
</organism>
<keyword evidence="3" id="KW-1185">Reference proteome</keyword>
<sequence>MAEWCAEARGITKRNGREWRPGCVRTDGWSGSGPAGTQRAGDAEQVHVPPQYAVQSAGPDIVDHGVIGRSGEGRHAPIIRQ</sequence>
<reference evidence="2" key="1">
    <citation type="journal article" date="2014" name="Int. J. Syst. Evol. Microbiol.">
        <title>Complete genome sequence of Corynebacterium casei LMG S-19264T (=DSM 44701T), isolated from a smear-ripened cheese.</title>
        <authorList>
            <consortium name="US DOE Joint Genome Institute (JGI-PGF)"/>
            <person name="Walter F."/>
            <person name="Albersmeier A."/>
            <person name="Kalinowski J."/>
            <person name="Ruckert C."/>
        </authorList>
    </citation>
    <scope>NUCLEOTIDE SEQUENCE</scope>
    <source>
        <strain evidence="2">JCM 3090</strain>
    </source>
</reference>
<evidence type="ECO:0000313" key="3">
    <source>
        <dbReference type="Proteomes" id="UP000649739"/>
    </source>
</evidence>
<comment type="caution">
    <text evidence="2">The sequence shown here is derived from an EMBL/GenBank/DDBJ whole genome shotgun (WGS) entry which is preliminary data.</text>
</comment>
<dbReference type="Proteomes" id="UP000649739">
    <property type="component" value="Unassembled WGS sequence"/>
</dbReference>
<accession>A0A8J3F8U5</accession>
<protein>
    <submittedName>
        <fullName evidence="2">Uncharacterized protein</fullName>
    </submittedName>
</protein>
<dbReference type="AlphaFoldDB" id="A0A8J3F8U5"/>
<evidence type="ECO:0000313" key="2">
    <source>
        <dbReference type="EMBL" id="GGJ94516.1"/>
    </source>
</evidence>
<proteinExistence type="predicted"/>
<reference evidence="2" key="2">
    <citation type="submission" date="2020-09" db="EMBL/GenBank/DDBJ databases">
        <authorList>
            <person name="Sun Q."/>
            <person name="Ohkuma M."/>
        </authorList>
    </citation>
    <scope>NUCLEOTIDE SEQUENCE</scope>
    <source>
        <strain evidence="2">JCM 3090</strain>
    </source>
</reference>
<name>A0A8J3F8U5_9ACTN</name>
<gene>
    <name evidence="2" type="ORF">GCM10010123_25470</name>
</gene>